<evidence type="ECO:0000256" key="3">
    <source>
        <dbReference type="ARBA" id="ARBA00022448"/>
    </source>
</evidence>
<reference evidence="8 9" key="1">
    <citation type="journal article" date="2018" name="Evol. Lett.">
        <title>Horizontal gene cluster transfer increased hallucinogenic mushroom diversity.</title>
        <authorList>
            <person name="Reynolds H.T."/>
            <person name="Vijayakumar V."/>
            <person name="Gluck-Thaler E."/>
            <person name="Korotkin H.B."/>
            <person name="Matheny P.B."/>
            <person name="Slot J.C."/>
        </authorList>
    </citation>
    <scope>NUCLEOTIDE SEQUENCE [LARGE SCALE GENOMIC DNA]</scope>
    <source>
        <strain evidence="8 9">SRW20</strain>
    </source>
</reference>
<dbReference type="EMBL" id="NHYE01004956">
    <property type="protein sequence ID" value="PPQ80373.1"/>
    <property type="molecule type" value="Genomic_DNA"/>
</dbReference>
<accession>A0A409WPF0</accession>
<protein>
    <submittedName>
        <fullName evidence="8">Uncharacterized protein</fullName>
    </submittedName>
</protein>
<proteinExistence type="inferred from homology"/>
<dbReference type="PANTHER" id="PTHR31806">
    <property type="entry name" value="PURINE-CYTOSINE PERMEASE FCY2-RELATED"/>
    <property type="match status" value="1"/>
</dbReference>
<evidence type="ECO:0000256" key="1">
    <source>
        <dbReference type="ARBA" id="ARBA00004141"/>
    </source>
</evidence>
<evidence type="ECO:0000313" key="8">
    <source>
        <dbReference type="EMBL" id="PPQ80373.1"/>
    </source>
</evidence>
<comment type="subcellular location">
    <subcellularLocation>
        <location evidence="1">Membrane</location>
        <topology evidence="1">Multi-pass membrane protein</topology>
    </subcellularLocation>
</comment>
<dbReference type="OrthoDB" id="2116389at2759"/>
<evidence type="ECO:0000313" key="9">
    <source>
        <dbReference type="Proteomes" id="UP000284706"/>
    </source>
</evidence>
<keyword evidence="3" id="KW-0813">Transport</keyword>
<dbReference type="GO" id="GO:0022857">
    <property type="term" value="F:transmembrane transporter activity"/>
    <property type="evidence" value="ECO:0007669"/>
    <property type="project" value="InterPro"/>
</dbReference>
<dbReference type="GO" id="GO:0005886">
    <property type="term" value="C:plasma membrane"/>
    <property type="evidence" value="ECO:0007669"/>
    <property type="project" value="TreeGrafter"/>
</dbReference>
<feature type="transmembrane region" description="Helical" evidence="7">
    <location>
        <begin position="115"/>
        <end position="134"/>
    </location>
</feature>
<dbReference type="Proteomes" id="UP000284706">
    <property type="component" value="Unassembled WGS sequence"/>
</dbReference>
<dbReference type="InParanoid" id="A0A409WPF0"/>
<dbReference type="InterPro" id="IPR001248">
    <property type="entry name" value="Pur-cyt_permease"/>
</dbReference>
<name>A0A409WPF0_9AGAR</name>
<feature type="transmembrane region" description="Helical" evidence="7">
    <location>
        <begin position="86"/>
        <end position="108"/>
    </location>
</feature>
<comment type="similarity">
    <text evidence="2">Belongs to the purine-cytosine permease (2.A.39) family.</text>
</comment>
<keyword evidence="6 7" id="KW-0472">Membrane</keyword>
<dbReference type="Pfam" id="PF02133">
    <property type="entry name" value="Transp_cyt_pur"/>
    <property type="match status" value="1"/>
</dbReference>
<dbReference type="InterPro" id="IPR026030">
    <property type="entry name" value="Pur-cyt_permease_Fcy2/21/22"/>
</dbReference>
<keyword evidence="4 7" id="KW-0812">Transmembrane</keyword>
<evidence type="ECO:0000256" key="2">
    <source>
        <dbReference type="ARBA" id="ARBA00008974"/>
    </source>
</evidence>
<evidence type="ECO:0000256" key="7">
    <source>
        <dbReference type="SAM" id="Phobius"/>
    </source>
</evidence>
<sequence>MSQENREDDPPNRLEELDLGVVTMEVAASNTKFGWMKKLATWGVEERGQIFFCCRRGTSNVNVSCLGIVPVPLEARTDEQYSKLCFVWFSSNLTILTFSLGTLGPVVFELGLRDSCLVILLFNVFGAAFPAYLYGPLHGYYDV</sequence>
<evidence type="ECO:0000256" key="6">
    <source>
        <dbReference type="ARBA" id="ARBA00023136"/>
    </source>
</evidence>
<dbReference type="PANTHER" id="PTHR31806:SF5">
    <property type="entry name" value="PURINE-CYTOSINE PERMEASE FCY21"/>
    <property type="match status" value="1"/>
</dbReference>
<evidence type="ECO:0000256" key="4">
    <source>
        <dbReference type="ARBA" id="ARBA00022692"/>
    </source>
</evidence>
<comment type="caution">
    <text evidence="8">The sequence shown here is derived from an EMBL/GenBank/DDBJ whole genome shotgun (WGS) entry which is preliminary data.</text>
</comment>
<dbReference type="AlphaFoldDB" id="A0A409WPF0"/>
<gene>
    <name evidence="8" type="ORF">CVT26_008274</name>
</gene>
<dbReference type="STRING" id="231916.A0A409WPF0"/>
<evidence type="ECO:0000256" key="5">
    <source>
        <dbReference type="ARBA" id="ARBA00022989"/>
    </source>
</evidence>
<dbReference type="Gene3D" id="1.10.4160.10">
    <property type="entry name" value="Hydantoin permease"/>
    <property type="match status" value="1"/>
</dbReference>
<organism evidence="8 9">
    <name type="scientific">Gymnopilus dilepis</name>
    <dbReference type="NCBI Taxonomy" id="231916"/>
    <lineage>
        <taxon>Eukaryota</taxon>
        <taxon>Fungi</taxon>
        <taxon>Dikarya</taxon>
        <taxon>Basidiomycota</taxon>
        <taxon>Agaricomycotina</taxon>
        <taxon>Agaricomycetes</taxon>
        <taxon>Agaricomycetidae</taxon>
        <taxon>Agaricales</taxon>
        <taxon>Agaricineae</taxon>
        <taxon>Hymenogastraceae</taxon>
        <taxon>Gymnopilus</taxon>
    </lineage>
</organism>
<keyword evidence="5 7" id="KW-1133">Transmembrane helix</keyword>
<keyword evidence="9" id="KW-1185">Reference proteome</keyword>